<keyword evidence="2" id="KW-1185">Reference proteome</keyword>
<accession>A0ABT6P7X6</accession>
<comment type="caution">
    <text evidence="1">The sequence shown here is derived from an EMBL/GenBank/DDBJ whole genome shotgun (WGS) entry which is preliminary data.</text>
</comment>
<dbReference type="EMBL" id="JARZHI010000089">
    <property type="protein sequence ID" value="MDI1436659.1"/>
    <property type="molecule type" value="Genomic_DNA"/>
</dbReference>
<dbReference type="RefSeq" id="WP_136972805.1">
    <property type="nucleotide sequence ID" value="NZ_JARZHI010000089.1"/>
</dbReference>
<protein>
    <submittedName>
        <fullName evidence="1">Uncharacterized protein</fullName>
    </submittedName>
</protein>
<sequence>MTGERERWPTELRLLNGALAMDGDSLVLHAVDQDPHIGLAVARSAVKAMAAEMEEGRCATAKS</sequence>
<dbReference type="Proteomes" id="UP001160301">
    <property type="component" value="Unassembled WGS sequence"/>
</dbReference>
<organism evidence="1 2">
    <name type="scientific">Polyangium sorediatum</name>
    <dbReference type="NCBI Taxonomy" id="889274"/>
    <lineage>
        <taxon>Bacteria</taxon>
        <taxon>Pseudomonadati</taxon>
        <taxon>Myxococcota</taxon>
        <taxon>Polyangia</taxon>
        <taxon>Polyangiales</taxon>
        <taxon>Polyangiaceae</taxon>
        <taxon>Polyangium</taxon>
    </lineage>
</organism>
<gene>
    <name evidence="1" type="ORF">QHF89_44545</name>
</gene>
<proteinExistence type="predicted"/>
<evidence type="ECO:0000313" key="2">
    <source>
        <dbReference type="Proteomes" id="UP001160301"/>
    </source>
</evidence>
<name>A0ABT6P7X6_9BACT</name>
<reference evidence="1 2" key="1">
    <citation type="submission" date="2023-04" db="EMBL/GenBank/DDBJ databases">
        <title>The genome sequence of Polyangium sorediatum DSM14670.</title>
        <authorList>
            <person name="Zhang X."/>
        </authorList>
    </citation>
    <scope>NUCLEOTIDE SEQUENCE [LARGE SCALE GENOMIC DNA]</scope>
    <source>
        <strain evidence="1 2">DSM 14670</strain>
    </source>
</reference>
<evidence type="ECO:0000313" key="1">
    <source>
        <dbReference type="EMBL" id="MDI1436659.1"/>
    </source>
</evidence>